<comment type="function">
    <text evidence="1">Chaperone for NapA, the catalytic subunit of the periplasmic nitrate reductase. It binds directly and specifically to the twin-arginine signal peptide of NapA, preventing premature interaction with the Tat translocase and premature export.</text>
</comment>
<reference evidence="2" key="1">
    <citation type="submission" date="2022-08" db="EMBL/GenBank/DDBJ databases">
        <authorList>
            <person name="Wang H."/>
        </authorList>
    </citation>
    <scope>NUCLEOTIDE SEQUENCE</scope>
    <source>
        <strain evidence="2">PS10</strain>
    </source>
</reference>
<dbReference type="Gene3D" id="3.30.70.920">
    <property type="match status" value="1"/>
</dbReference>
<keyword evidence="3" id="KW-1185">Reference proteome</keyword>
<keyword evidence="1" id="KW-0143">Chaperone</keyword>
<evidence type="ECO:0000313" key="2">
    <source>
        <dbReference type="EMBL" id="MDL0088996.1"/>
    </source>
</evidence>
<evidence type="ECO:0000256" key="1">
    <source>
        <dbReference type="HAMAP-Rule" id="MF_02200"/>
    </source>
</evidence>
<comment type="subunit">
    <text evidence="1">Interacts with the cytoplasmic NapA precursor.</text>
</comment>
<comment type="subcellular location">
    <subcellularLocation>
        <location evidence="1">Cytoplasm</location>
    </subcellularLocation>
</comment>
<comment type="caution">
    <text evidence="2">The sequence shown here is derived from an EMBL/GenBank/DDBJ whole genome shotgun (WGS) entry which is preliminary data.</text>
</comment>
<organism evidence="2 3">
    <name type="scientific">Campylobacter gastrosuis</name>
    <dbReference type="NCBI Taxonomy" id="2974576"/>
    <lineage>
        <taxon>Bacteria</taxon>
        <taxon>Pseudomonadati</taxon>
        <taxon>Campylobacterota</taxon>
        <taxon>Epsilonproteobacteria</taxon>
        <taxon>Campylobacterales</taxon>
        <taxon>Campylobacteraceae</taxon>
        <taxon>Campylobacter</taxon>
    </lineage>
</organism>
<gene>
    <name evidence="1" type="primary">napD</name>
    <name evidence="2" type="ORF">NYG85_06360</name>
</gene>
<keyword evidence="1" id="KW-0963">Cytoplasm</keyword>
<dbReference type="InterPro" id="IPR005623">
    <property type="entry name" value="Chaperone_NapD_NO3_reduct"/>
</dbReference>
<name>A0ABT7HQ14_9BACT</name>
<dbReference type="HAMAP" id="MF_02200">
    <property type="entry name" value="NapD"/>
    <property type="match status" value="1"/>
</dbReference>
<dbReference type="Pfam" id="PF03927">
    <property type="entry name" value="NapD"/>
    <property type="match status" value="1"/>
</dbReference>
<accession>A0ABT7HQ14</accession>
<dbReference type="Proteomes" id="UP001173801">
    <property type="component" value="Unassembled WGS sequence"/>
</dbReference>
<protein>
    <recommendedName>
        <fullName evidence="1">Chaperone NapD</fullName>
    </recommendedName>
    <alternativeName>
        <fullName evidence="1">NapA signal peptide-binding chaperone NapD</fullName>
    </alternativeName>
</protein>
<comment type="similarity">
    <text evidence="1">Belongs to the NapD family.</text>
</comment>
<reference evidence="2" key="2">
    <citation type="journal article" date="2023" name="Microorganisms">
        <title>Isolation and Genomic Characteristics of Cat-Borne Campylobacter felis sp. nov. and Sheep-Borne Campylobacter ovis sp. nov.</title>
        <authorList>
            <person name="Wang H."/>
            <person name="Li Y."/>
            <person name="Gu Y."/>
            <person name="Zhou G."/>
            <person name="Chen X."/>
            <person name="Zhang X."/>
            <person name="Shao Z."/>
            <person name="Zhang J."/>
            <person name="Zhang M."/>
        </authorList>
    </citation>
    <scope>NUCLEOTIDE SEQUENCE</scope>
    <source>
        <strain evidence="2">PS10</strain>
    </source>
</reference>
<proteinExistence type="inferred from homology"/>
<dbReference type="RefSeq" id="WP_284937654.1">
    <property type="nucleotide sequence ID" value="NZ_JANURM010000006.1"/>
</dbReference>
<dbReference type="EMBL" id="JANURM010000006">
    <property type="protein sequence ID" value="MDL0088996.1"/>
    <property type="molecule type" value="Genomic_DNA"/>
</dbReference>
<sequence length="111" mass="12518">MNISSVIINLKDESVKNAVLDDLSRLDECELVTNEGAKIICLINAKDIDDEIRIFRAIEAIKGVNSVTMAFSYQEDLDFSPESFKIHQMLNDENLNAQNIVYNGHVGFKIK</sequence>
<evidence type="ECO:0000313" key="3">
    <source>
        <dbReference type="Proteomes" id="UP001173801"/>
    </source>
</evidence>